<dbReference type="EMBL" id="JBFOLJ010000009">
    <property type="protein sequence ID" value="KAL2508586.1"/>
    <property type="molecule type" value="Genomic_DNA"/>
</dbReference>
<dbReference type="Proteomes" id="UP001604277">
    <property type="component" value="Unassembled WGS sequence"/>
</dbReference>
<dbReference type="AlphaFoldDB" id="A0ABD1T7F9"/>
<comment type="caution">
    <text evidence="1">The sequence shown here is derived from an EMBL/GenBank/DDBJ whole genome shotgun (WGS) entry which is preliminary data.</text>
</comment>
<gene>
    <name evidence="1" type="ORF">Fot_32233</name>
</gene>
<proteinExistence type="predicted"/>
<evidence type="ECO:0000313" key="1">
    <source>
        <dbReference type="EMBL" id="KAL2508586.1"/>
    </source>
</evidence>
<accession>A0ABD1T7F9</accession>
<protein>
    <submittedName>
        <fullName evidence="1">Uncharacterized protein</fullName>
    </submittedName>
</protein>
<keyword evidence="2" id="KW-1185">Reference proteome</keyword>
<evidence type="ECO:0000313" key="2">
    <source>
        <dbReference type="Proteomes" id="UP001604277"/>
    </source>
</evidence>
<reference evidence="2" key="1">
    <citation type="submission" date="2024-07" db="EMBL/GenBank/DDBJ databases">
        <title>Two chromosome-level genome assemblies of Korean endemic species Abeliophyllum distichum and Forsythia ovata (Oleaceae).</title>
        <authorList>
            <person name="Jang H."/>
        </authorList>
    </citation>
    <scope>NUCLEOTIDE SEQUENCE [LARGE SCALE GENOMIC DNA]</scope>
</reference>
<name>A0ABD1T7F9_9LAMI</name>
<sequence>MDEITTNFEIELKDSRLTNHVNRLYNRRYREFKAELSAYCKLRKTHEDALANPSSEILDRGVDQQVELCNHFNSDKFRKKSKGDRLNRSANFEGDDFVRREIEDLHTDV</sequence>
<organism evidence="1 2">
    <name type="scientific">Forsythia ovata</name>
    <dbReference type="NCBI Taxonomy" id="205694"/>
    <lineage>
        <taxon>Eukaryota</taxon>
        <taxon>Viridiplantae</taxon>
        <taxon>Streptophyta</taxon>
        <taxon>Embryophyta</taxon>
        <taxon>Tracheophyta</taxon>
        <taxon>Spermatophyta</taxon>
        <taxon>Magnoliopsida</taxon>
        <taxon>eudicotyledons</taxon>
        <taxon>Gunneridae</taxon>
        <taxon>Pentapetalae</taxon>
        <taxon>asterids</taxon>
        <taxon>lamiids</taxon>
        <taxon>Lamiales</taxon>
        <taxon>Oleaceae</taxon>
        <taxon>Forsythieae</taxon>
        <taxon>Forsythia</taxon>
    </lineage>
</organism>